<feature type="compositionally biased region" description="Basic and acidic residues" evidence="1">
    <location>
        <begin position="20"/>
        <end position="34"/>
    </location>
</feature>
<dbReference type="EMBL" id="SGPM01000713">
    <property type="protein sequence ID" value="THH16680.1"/>
    <property type="molecule type" value="Genomic_DNA"/>
</dbReference>
<proteinExistence type="predicted"/>
<gene>
    <name evidence="3" type="ORF">EUX98_g9261</name>
</gene>
<keyword evidence="4" id="KW-1185">Reference proteome</keyword>
<evidence type="ECO:0000259" key="2">
    <source>
        <dbReference type="Pfam" id="PF06911"/>
    </source>
</evidence>
<name>A0A4S4M1P7_9APHY</name>
<evidence type="ECO:0000256" key="1">
    <source>
        <dbReference type="SAM" id="MobiDB-lite"/>
    </source>
</evidence>
<sequence length="409" mass="44559">MYTEDAETLDIVLSQYESGVVRHRDGRDDGHDSQSRTQPPPSDQHTTESTDGNAHSAVHINDPSLRGRLVLMDESSGEVVGELPERLSFKEDPALISGEKRKQKGEEAGPVVLELPPDMYDAYTSGKGLPVDVIGEDLAETRDVFVRAIPEEEQDWLTTGATVISQVISGSTSLFLSGISTASSYYIKHSAPYVPPPQSPSPVSRPRTPTALTHAHTFTDQAAKASAVTVTYVGKFIRAAVGVEDTPSEPSTPPEPLPPVIVNPSYSVYKPKPRTPTARSKEGSPNLSHSRNTSSGNSPRPQSPEHKPLPTRDRLILSATLVLKTVDDSAVSIPIGHIVPIMEEQIWELNPQMTIIKNVIARLRLEPAHTLHFPFEVEPFTEGSDRCMAGHHSANFCLQRGLNANWDPA</sequence>
<feature type="region of interest" description="Disordered" evidence="1">
    <location>
        <begin position="17"/>
        <end position="58"/>
    </location>
</feature>
<protein>
    <recommendedName>
        <fullName evidence="2">Senescence domain-containing protein</fullName>
    </recommendedName>
</protein>
<dbReference type="OrthoDB" id="20821at2759"/>
<dbReference type="Proteomes" id="UP000308730">
    <property type="component" value="Unassembled WGS sequence"/>
</dbReference>
<feature type="region of interest" description="Disordered" evidence="1">
    <location>
        <begin position="244"/>
        <end position="311"/>
    </location>
</feature>
<dbReference type="InterPro" id="IPR009686">
    <property type="entry name" value="Senescence/spartin_C"/>
</dbReference>
<feature type="compositionally biased region" description="Pro residues" evidence="1">
    <location>
        <begin position="250"/>
        <end position="261"/>
    </location>
</feature>
<comment type="caution">
    <text evidence="3">The sequence shown here is derived from an EMBL/GenBank/DDBJ whole genome shotgun (WGS) entry which is preliminary data.</text>
</comment>
<organism evidence="3 4">
    <name type="scientific">Antrodiella citrinella</name>
    <dbReference type="NCBI Taxonomy" id="2447956"/>
    <lineage>
        <taxon>Eukaryota</taxon>
        <taxon>Fungi</taxon>
        <taxon>Dikarya</taxon>
        <taxon>Basidiomycota</taxon>
        <taxon>Agaricomycotina</taxon>
        <taxon>Agaricomycetes</taxon>
        <taxon>Polyporales</taxon>
        <taxon>Steccherinaceae</taxon>
        <taxon>Antrodiella</taxon>
    </lineage>
</organism>
<dbReference type="Pfam" id="PF06911">
    <property type="entry name" value="Senescence"/>
    <property type="match status" value="1"/>
</dbReference>
<feature type="compositionally biased region" description="Polar residues" evidence="1">
    <location>
        <begin position="283"/>
        <end position="300"/>
    </location>
</feature>
<feature type="compositionally biased region" description="Polar residues" evidence="1">
    <location>
        <begin position="43"/>
        <end position="53"/>
    </location>
</feature>
<accession>A0A4S4M1P7</accession>
<feature type="domain" description="Senescence" evidence="2">
    <location>
        <begin position="155"/>
        <end position="238"/>
    </location>
</feature>
<reference evidence="3 4" key="1">
    <citation type="submission" date="2019-02" db="EMBL/GenBank/DDBJ databases">
        <title>Genome sequencing of the rare red list fungi Antrodiella citrinella (Flaviporus citrinellus).</title>
        <authorList>
            <person name="Buettner E."/>
            <person name="Kellner H."/>
        </authorList>
    </citation>
    <scope>NUCLEOTIDE SEQUENCE [LARGE SCALE GENOMIC DNA]</scope>
    <source>
        <strain evidence="3 4">DSM 108506</strain>
    </source>
</reference>
<evidence type="ECO:0000313" key="4">
    <source>
        <dbReference type="Proteomes" id="UP000308730"/>
    </source>
</evidence>
<evidence type="ECO:0000313" key="3">
    <source>
        <dbReference type="EMBL" id="THH16680.1"/>
    </source>
</evidence>
<dbReference type="AlphaFoldDB" id="A0A4S4M1P7"/>